<dbReference type="InterPro" id="IPR014820">
    <property type="entry name" value="PriCT_1"/>
</dbReference>
<dbReference type="Proteomes" id="UP000305131">
    <property type="component" value="Unassembled WGS sequence"/>
</dbReference>
<sequence>MRKPFRLMESMRSPDRKAAALAYAEAGHPIIALYGVTDGVCDCGVPACSHPGKHPMTPFFPHGFKDATTDPDKLNRIFDKHPNVNIGLVPTGDVLIVDIDGSKGEASVAALNLPETLSQRTGRGRHCVFTCQGLDAWKAPNLEGVDFRYNGKGYVVVAPSGHICGKRYRWRHGPDLAAKLNLQVFKPRRAVQVDFSMSRKKVGEGGRNTHLASMAGVLRAKGTPENAIAESLAAINQEMCDPPLPQREVDKIAKSVSSYPTPSEKAFGDLAYVKVEEVRWLYRPILPRGVVTVLEGDPGIGKSNFTMALIAALTTGTSVPWSPDVPKGVVVILSAEDDPARVLKPRLIANGADVSKGRIWFAQELFTLDESGLDLLRQKIAEATPALVVIDPLVAYMGAGTDVHKATDMTQFFVGLARIARDSDCAILVVRHLRKSRQGDALMQGHGSVAIIGSVRSALVMARHPQDAEVRALGHSKSNYGPLGPTITFTLTSRSRDGVPVVKWLGIDKNLTSDQLLQAPPNQGPGRPARESEDVRAFLEALLATGARDSRAVRLAADARSFAWITVRRVAKELNVRMVRKGTSSFWSLPSKKGT</sequence>
<feature type="domain" description="Primase C-terminal 1" evidence="1">
    <location>
        <begin position="196"/>
        <end position="262"/>
    </location>
</feature>
<evidence type="ECO:0000313" key="4">
    <source>
        <dbReference type="Proteomes" id="UP000305131"/>
    </source>
</evidence>
<dbReference type="SMART" id="SM00942">
    <property type="entry name" value="PriCT_1"/>
    <property type="match status" value="1"/>
</dbReference>
<dbReference type="Pfam" id="PF08708">
    <property type="entry name" value="PriCT_1"/>
    <property type="match status" value="1"/>
</dbReference>
<evidence type="ECO:0000259" key="1">
    <source>
        <dbReference type="SMART" id="SM00942"/>
    </source>
</evidence>
<dbReference type="InterPro" id="IPR015330">
    <property type="entry name" value="DNA_primase/pol_bifunc_N"/>
</dbReference>
<feature type="domain" description="DNA primase/polymerase bifunctional N-terminal" evidence="2">
    <location>
        <begin position="20"/>
        <end position="182"/>
    </location>
</feature>
<evidence type="ECO:0000259" key="2">
    <source>
        <dbReference type="SMART" id="SM00943"/>
    </source>
</evidence>
<comment type="caution">
    <text evidence="3">The sequence shown here is derived from an EMBL/GenBank/DDBJ whole genome shotgun (WGS) entry which is preliminary data.</text>
</comment>
<proteinExistence type="predicted"/>
<dbReference type="SMART" id="SM00943">
    <property type="entry name" value="Prim-Pol"/>
    <property type="match status" value="1"/>
</dbReference>
<dbReference type="Pfam" id="PF13481">
    <property type="entry name" value="AAA_25"/>
    <property type="match status" value="1"/>
</dbReference>
<dbReference type="EMBL" id="VAUP01000028">
    <property type="protein sequence ID" value="TLX42627.1"/>
    <property type="molecule type" value="Genomic_DNA"/>
</dbReference>
<dbReference type="GeneID" id="95774452"/>
<dbReference type="AlphaFoldDB" id="A0A6C1KGD6"/>
<evidence type="ECO:0000313" key="3">
    <source>
        <dbReference type="EMBL" id="TLX42627.1"/>
    </source>
</evidence>
<evidence type="ECO:0008006" key="5">
    <source>
        <dbReference type="Google" id="ProtNLM"/>
    </source>
</evidence>
<dbReference type="Gene3D" id="3.40.50.300">
    <property type="entry name" value="P-loop containing nucleotide triphosphate hydrolases"/>
    <property type="match status" value="1"/>
</dbReference>
<protein>
    <recommendedName>
        <fullName evidence="5">Bifunctional DNA primase/polymerase</fullName>
    </recommendedName>
</protein>
<name>A0A6C1KGD6_XANAU</name>
<reference evidence="3 4" key="1">
    <citation type="submission" date="2019-05" db="EMBL/GenBank/DDBJ databases">
        <authorList>
            <person name="Zhou X."/>
        </authorList>
    </citation>
    <scope>NUCLEOTIDE SEQUENCE [LARGE SCALE GENOMIC DNA]</scope>
    <source>
        <strain evidence="3 4">DSM 432</strain>
    </source>
</reference>
<dbReference type="SUPFAM" id="SSF52540">
    <property type="entry name" value="P-loop containing nucleoside triphosphate hydrolases"/>
    <property type="match status" value="1"/>
</dbReference>
<organism evidence="3 4">
    <name type="scientific">Xanthobacter autotrophicus</name>
    <dbReference type="NCBI Taxonomy" id="280"/>
    <lineage>
        <taxon>Bacteria</taxon>
        <taxon>Pseudomonadati</taxon>
        <taxon>Pseudomonadota</taxon>
        <taxon>Alphaproteobacteria</taxon>
        <taxon>Hyphomicrobiales</taxon>
        <taxon>Xanthobacteraceae</taxon>
        <taxon>Xanthobacter</taxon>
    </lineage>
</organism>
<gene>
    <name evidence="3" type="ORF">FBQ73_13395</name>
</gene>
<dbReference type="RefSeq" id="WP_138399987.1">
    <property type="nucleotide sequence ID" value="NZ_JBAFVI010000004.1"/>
</dbReference>
<dbReference type="InterPro" id="IPR027417">
    <property type="entry name" value="P-loop_NTPase"/>
</dbReference>
<accession>A0A6C1KGD6</accession>
<dbReference type="OrthoDB" id="1496333at2"/>
<dbReference type="CDD" id="cd04859">
    <property type="entry name" value="Prim_Pol"/>
    <property type="match status" value="1"/>
</dbReference>
<dbReference type="SUPFAM" id="SSF56747">
    <property type="entry name" value="Prim-pol domain"/>
    <property type="match status" value="1"/>
</dbReference>
<dbReference type="Pfam" id="PF09250">
    <property type="entry name" value="Prim-Pol"/>
    <property type="match status" value="1"/>
</dbReference>